<dbReference type="Proteomes" id="UP000234803">
    <property type="component" value="Unassembled WGS sequence"/>
</dbReference>
<evidence type="ECO:0000313" key="2">
    <source>
        <dbReference type="Proteomes" id="UP000234803"/>
    </source>
</evidence>
<gene>
    <name evidence="1" type="ORF">CUU63_19620</name>
</gene>
<evidence type="ECO:0000313" key="1">
    <source>
        <dbReference type="EMBL" id="PLS04673.1"/>
    </source>
</evidence>
<accession>A0A9Q6A5T9</accession>
<organism evidence="1 2">
    <name type="scientific">Bacillus halotolerans</name>
    <dbReference type="NCBI Taxonomy" id="260554"/>
    <lineage>
        <taxon>Bacteria</taxon>
        <taxon>Bacillati</taxon>
        <taxon>Bacillota</taxon>
        <taxon>Bacilli</taxon>
        <taxon>Bacillales</taxon>
        <taxon>Bacillaceae</taxon>
        <taxon>Bacillus</taxon>
    </lineage>
</organism>
<protein>
    <submittedName>
        <fullName evidence="1">Uncharacterized protein</fullName>
    </submittedName>
</protein>
<dbReference type="EMBL" id="PGUV01000016">
    <property type="protein sequence ID" value="PLS04673.1"/>
    <property type="molecule type" value="Genomic_DNA"/>
</dbReference>
<reference evidence="1 2" key="1">
    <citation type="submission" date="2017-12" db="EMBL/GenBank/DDBJ databases">
        <title>Comparative Functional Genomics of Dry Heat Resistant strains isolated from the Viking Spacecraft.</title>
        <authorList>
            <person name="Seuylemezian A."/>
            <person name="Cooper K."/>
            <person name="Vaishampayan P."/>
        </authorList>
    </citation>
    <scope>NUCLEOTIDE SEQUENCE [LARGE SCALE GENOMIC DNA]</scope>
    <source>
        <strain evidence="1 2">V48-19</strain>
    </source>
</reference>
<sequence>MLFHVKILFANYCETDTIKLEQIFLNALLSWVPAVRFAKVRCFIYNKQTYVPISEKQHFWMFYGMIR</sequence>
<dbReference type="AlphaFoldDB" id="A0A9Q6A5T9"/>
<proteinExistence type="predicted"/>
<name>A0A9Q6A5T9_9BACI</name>
<comment type="caution">
    <text evidence="1">The sequence shown here is derived from an EMBL/GenBank/DDBJ whole genome shotgun (WGS) entry which is preliminary data.</text>
</comment>